<proteinExistence type="predicted"/>
<sequence>MRYRDLLGLAARQARMQAVAGVQPVRVVRTLRHPPGPAGPAPGAADRAGNEHPVAGTEPGDLRSDPQDVPDRLVPDAEAGALAEPRPVVELQVGAADARGAHRDHRTGPVRRAGLGDVEDGQVARAAVHHAPHRALRVGDVGDDGCRTALLGSGPGRSVTGPDAG</sequence>
<protein>
    <submittedName>
        <fullName evidence="2">Uncharacterized protein</fullName>
    </submittedName>
</protein>
<dbReference type="EMBL" id="BAAAJK010000001">
    <property type="protein sequence ID" value="GAA1379066.1"/>
    <property type="molecule type" value="Genomic_DNA"/>
</dbReference>
<organism evidence="2 3">
    <name type="scientific">Pseudonocardia kongjuensis</name>
    <dbReference type="NCBI Taxonomy" id="102227"/>
    <lineage>
        <taxon>Bacteria</taxon>
        <taxon>Bacillati</taxon>
        <taxon>Actinomycetota</taxon>
        <taxon>Actinomycetes</taxon>
        <taxon>Pseudonocardiales</taxon>
        <taxon>Pseudonocardiaceae</taxon>
        <taxon>Pseudonocardia</taxon>
    </lineage>
</organism>
<dbReference type="Proteomes" id="UP001501414">
    <property type="component" value="Unassembled WGS sequence"/>
</dbReference>
<comment type="caution">
    <text evidence="2">The sequence shown here is derived from an EMBL/GenBank/DDBJ whole genome shotgun (WGS) entry which is preliminary data.</text>
</comment>
<evidence type="ECO:0000313" key="3">
    <source>
        <dbReference type="Proteomes" id="UP001501414"/>
    </source>
</evidence>
<accession>A0ABN1XIM7</accession>
<evidence type="ECO:0000313" key="2">
    <source>
        <dbReference type="EMBL" id="GAA1379066.1"/>
    </source>
</evidence>
<feature type="region of interest" description="Disordered" evidence="1">
    <location>
        <begin position="30"/>
        <end position="117"/>
    </location>
</feature>
<gene>
    <name evidence="2" type="ORF">GCM10009613_01150</name>
</gene>
<feature type="compositionally biased region" description="Basic and acidic residues" evidence="1">
    <location>
        <begin position="60"/>
        <end position="75"/>
    </location>
</feature>
<reference evidence="2 3" key="1">
    <citation type="journal article" date="2019" name="Int. J. Syst. Evol. Microbiol.">
        <title>The Global Catalogue of Microorganisms (GCM) 10K type strain sequencing project: providing services to taxonomists for standard genome sequencing and annotation.</title>
        <authorList>
            <consortium name="The Broad Institute Genomics Platform"/>
            <consortium name="The Broad Institute Genome Sequencing Center for Infectious Disease"/>
            <person name="Wu L."/>
            <person name="Ma J."/>
        </authorList>
    </citation>
    <scope>NUCLEOTIDE SEQUENCE [LARGE SCALE GENOMIC DNA]</scope>
    <source>
        <strain evidence="2 3">JCM 11896</strain>
    </source>
</reference>
<name>A0ABN1XIM7_9PSEU</name>
<evidence type="ECO:0000256" key="1">
    <source>
        <dbReference type="SAM" id="MobiDB-lite"/>
    </source>
</evidence>
<keyword evidence="3" id="KW-1185">Reference proteome</keyword>